<gene>
    <name evidence="1" type="ORF">ILYODFUR_031553</name>
</gene>
<proteinExistence type="predicted"/>
<organism evidence="1 2">
    <name type="scientific">Ilyodon furcidens</name>
    <name type="common">goldbreast splitfin</name>
    <dbReference type="NCBI Taxonomy" id="33524"/>
    <lineage>
        <taxon>Eukaryota</taxon>
        <taxon>Metazoa</taxon>
        <taxon>Chordata</taxon>
        <taxon>Craniata</taxon>
        <taxon>Vertebrata</taxon>
        <taxon>Euteleostomi</taxon>
        <taxon>Actinopterygii</taxon>
        <taxon>Neopterygii</taxon>
        <taxon>Teleostei</taxon>
        <taxon>Neoteleostei</taxon>
        <taxon>Acanthomorphata</taxon>
        <taxon>Ovalentaria</taxon>
        <taxon>Atherinomorphae</taxon>
        <taxon>Cyprinodontiformes</taxon>
        <taxon>Goodeidae</taxon>
        <taxon>Ilyodon</taxon>
    </lineage>
</organism>
<name>A0ABV0V7R2_9TELE</name>
<evidence type="ECO:0000313" key="1">
    <source>
        <dbReference type="EMBL" id="MEQ2253381.1"/>
    </source>
</evidence>
<dbReference type="EMBL" id="JAHRIQ010097601">
    <property type="protein sequence ID" value="MEQ2253381.1"/>
    <property type="molecule type" value="Genomic_DNA"/>
</dbReference>
<keyword evidence="2" id="KW-1185">Reference proteome</keyword>
<dbReference type="Proteomes" id="UP001482620">
    <property type="component" value="Unassembled WGS sequence"/>
</dbReference>
<evidence type="ECO:0000313" key="2">
    <source>
        <dbReference type="Proteomes" id="UP001482620"/>
    </source>
</evidence>
<protein>
    <submittedName>
        <fullName evidence="1">Uncharacterized protein</fullName>
    </submittedName>
</protein>
<accession>A0ABV0V7R2</accession>
<comment type="caution">
    <text evidence="1">The sequence shown here is derived from an EMBL/GenBank/DDBJ whole genome shotgun (WGS) entry which is preliminary data.</text>
</comment>
<reference evidence="1 2" key="1">
    <citation type="submission" date="2021-06" db="EMBL/GenBank/DDBJ databases">
        <authorList>
            <person name="Palmer J.M."/>
        </authorList>
    </citation>
    <scope>NUCLEOTIDE SEQUENCE [LARGE SCALE GENOMIC DNA]</scope>
    <source>
        <strain evidence="2">if_2019</strain>
        <tissue evidence="1">Muscle</tissue>
    </source>
</reference>
<sequence>MNVKCHCTNKYNNVCTEQLIKFAGSQEPILLSKCGGCCAGLLILDALGEKRSAFKITSSKITQSTFCDDLHFRVLTHCSSSVTVWLCTGFICLLLHNANQQSCNLQKSQSAT</sequence>